<dbReference type="STRING" id="32040.SAMN04489710_10943"/>
<dbReference type="OrthoDB" id="9795692at2"/>
<dbReference type="Proteomes" id="UP000199517">
    <property type="component" value="Unassembled WGS sequence"/>
</dbReference>
<reference evidence="4" key="1">
    <citation type="submission" date="2016-10" db="EMBL/GenBank/DDBJ databases">
        <authorList>
            <person name="Varghese N."/>
            <person name="Submissions S."/>
        </authorList>
    </citation>
    <scope>NUCLEOTIDE SEQUENCE [LARGE SCALE GENOMIC DNA]</scope>
    <source>
        <strain evidence="4">DSM 7481</strain>
    </source>
</reference>
<dbReference type="AlphaFoldDB" id="A0A1I1WCH1"/>
<evidence type="ECO:0000256" key="1">
    <source>
        <dbReference type="ARBA" id="ARBA00012344"/>
    </source>
</evidence>
<name>A0A1I1WCH1_9BURK</name>
<keyword evidence="2" id="KW-0456">Lyase</keyword>
<dbReference type="GO" id="GO:0005737">
    <property type="term" value="C:cytoplasm"/>
    <property type="evidence" value="ECO:0007669"/>
    <property type="project" value="TreeGrafter"/>
</dbReference>
<dbReference type="SUPFAM" id="SSF110857">
    <property type="entry name" value="Gamma-glutamyl cyclotransferase-like"/>
    <property type="match status" value="1"/>
</dbReference>
<dbReference type="PANTHER" id="PTHR12192">
    <property type="entry name" value="CATION TRANSPORT PROTEIN CHAC-RELATED"/>
    <property type="match status" value="1"/>
</dbReference>
<sequence length="212" mass="23882">MDETANCRGADAGALPAALRDPAPMLERALAEWGGQDDLWIFGYGSLIWRPDFEYEEQRPARVHGWHRALRMWSRVNRGTPERPGLVLGMFSGGSCRGMVFRVAQAHARQVMVNLWQREMPTGVYDPRWLPCITPQGTVRALAFTLSRSSPNHTGELPEEEYRRIFAEAAGRYGTTLDYAQATYDGLRSLGIEDRALARLLRFSSRSDGKPI</sequence>
<proteinExistence type="predicted"/>
<keyword evidence="4" id="KW-1185">Reference proteome</keyword>
<evidence type="ECO:0000313" key="3">
    <source>
        <dbReference type="EMBL" id="SFD92844.1"/>
    </source>
</evidence>
<dbReference type="CDD" id="cd06661">
    <property type="entry name" value="GGCT_like"/>
    <property type="match status" value="1"/>
</dbReference>
<dbReference type="EMBL" id="FOMQ01000009">
    <property type="protein sequence ID" value="SFD92844.1"/>
    <property type="molecule type" value="Genomic_DNA"/>
</dbReference>
<organism evidence="3 4">
    <name type="scientific">Paracidovorax konjaci</name>
    <dbReference type="NCBI Taxonomy" id="32040"/>
    <lineage>
        <taxon>Bacteria</taxon>
        <taxon>Pseudomonadati</taxon>
        <taxon>Pseudomonadota</taxon>
        <taxon>Betaproteobacteria</taxon>
        <taxon>Burkholderiales</taxon>
        <taxon>Comamonadaceae</taxon>
        <taxon>Paracidovorax</taxon>
    </lineage>
</organism>
<protein>
    <recommendedName>
        <fullName evidence="1">glutathione-specific gamma-glutamylcyclotransferase</fullName>
        <ecNumber evidence="1">4.3.2.7</ecNumber>
    </recommendedName>
</protein>
<dbReference type="InterPro" id="IPR013024">
    <property type="entry name" value="GGCT-like"/>
</dbReference>
<dbReference type="InterPro" id="IPR006840">
    <property type="entry name" value="ChaC"/>
</dbReference>
<accession>A0A1I1WCH1</accession>
<dbReference type="EC" id="4.3.2.7" evidence="1"/>
<dbReference type="Gene3D" id="3.10.490.10">
    <property type="entry name" value="Gamma-glutamyl cyclotransferase-like"/>
    <property type="match status" value="1"/>
</dbReference>
<dbReference type="PANTHER" id="PTHR12192:SF2">
    <property type="entry name" value="GLUTATHIONE-SPECIFIC GAMMA-GLUTAMYLCYCLOTRANSFERASE 2"/>
    <property type="match status" value="1"/>
</dbReference>
<evidence type="ECO:0000256" key="2">
    <source>
        <dbReference type="ARBA" id="ARBA00023239"/>
    </source>
</evidence>
<evidence type="ECO:0000313" key="4">
    <source>
        <dbReference type="Proteomes" id="UP000199517"/>
    </source>
</evidence>
<dbReference type="GO" id="GO:0006751">
    <property type="term" value="P:glutathione catabolic process"/>
    <property type="evidence" value="ECO:0007669"/>
    <property type="project" value="InterPro"/>
</dbReference>
<dbReference type="InterPro" id="IPR036568">
    <property type="entry name" value="GGCT-like_sf"/>
</dbReference>
<dbReference type="GO" id="GO:0061928">
    <property type="term" value="F:glutathione specific gamma-glutamylcyclotransferase activity"/>
    <property type="evidence" value="ECO:0007669"/>
    <property type="project" value="UniProtKB-EC"/>
</dbReference>
<gene>
    <name evidence="3" type="ORF">SAMN04489710_10943</name>
</gene>
<dbReference type="Pfam" id="PF04752">
    <property type="entry name" value="ChaC"/>
    <property type="match status" value="1"/>
</dbReference>